<keyword evidence="1" id="KW-0472">Membrane</keyword>
<keyword evidence="1" id="KW-0812">Transmembrane</keyword>
<feature type="transmembrane region" description="Helical" evidence="1">
    <location>
        <begin position="248"/>
        <end position="269"/>
    </location>
</feature>
<evidence type="ECO:0000256" key="1">
    <source>
        <dbReference type="SAM" id="Phobius"/>
    </source>
</evidence>
<reference evidence="3 4" key="1">
    <citation type="submission" date="2018-06" db="EMBL/GenBank/DDBJ databases">
        <title>A transcriptomic atlas of mushroom development highlights an independent origin of complex multicellularity.</title>
        <authorList>
            <consortium name="DOE Joint Genome Institute"/>
            <person name="Krizsan K."/>
            <person name="Almasi E."/>
            <person name="Merenyi Z."/>
            <person name="Sahu N."/>
            <person name="Viragh M."/>
            <person name="Koszo T."/>
            <person name="Mondo S."/>
            <person name="Kiss B."/>
            <person name="Balint B."/>
            <person name="Kues U."/>
            <person name="Barry K."/>
            <person name="Hegedus J.C."/>
            <person name="Henrissat B."/>
            <person name="Johnson J."/>
            <person name="Lipzen A."/>
            <person name="Ohm R."/>
            <person name="Nagy I."/>
            <person name="Pangilinan J."/>
            <person name="Yan J."/>
            <person name="Xiong Y."/>
            <person name="Grigoriev I.V."/>
            <person name="Hibbett D.S."/>
            <person name="Nagy L.G."/>
        </authorList>
    </citation>
    <scope>NUCLEOTIDE SEQUENCE [LARGE SCALE GENOMIC DNA]</scope>
    <source>
        <strain evidence="3 4">SZMC22713</strain>
    </source>
</reference>
<evidence type="ECO:0000259" key="2">
    <source>
        <dbReference type="Pfam" id="PF20151"/>
    </source>
</evidence>
<feature type="domain" description="DUF6533" evidence="2">
    <location>
        <begin position="24"/>
        <end position="69"/>
    </location>
</feature>
<keyword evidence="1" id="KW-1133">Transmembrane helix</keyword>
<protein>
    <recommendedName>
        <fullName evidence="2">DUF6533 domain-containing protein</fullName>
    </recommendedName>
</protein>
<evidence type="ECO:0000313" key="3">
    <source>
        <dbReference type="EMBL" id="TDL24218.1"/>
    </source>
</evidence>
<gene>
    <name evidence="3" type="ORF">BD410DRAFT_786315</name>
</gene>
<keyword evidence="4" id="KW-1185">Reference proteome</keyword>
<feature type="transmembrane region" description="Helical" evidence="1">
    <location>
        <begin position="94"/>
        <end position="115"/>
    </location>
</feature>
<feature type="transmembrane region" description="Helical" evidence="1">
    <location>
        <begin position="214"/>
        <end position="242"/>
    </location>
</feature>
<dbReference type="STRING" id="50990.A0A4Y7QAF9"/>
<accession>A0A4Y7QAF9</accession>
<dbReference type="InterPro" id="IPR045340">
    <property type="entry name" value="DUF6533"/>
</dbReference>
<dbReference type="OrthoDB" id="2933315at2759"/>
<evidence type="ECO:0000313" key="4">
    <source>
        <dbReference type="Proteomes" id="UP000294933"/>
    </source>
</evidence>
<dbReference type="AlphaFoldDB" id="A0A4Y7QAF9"/>
<feature type="transmembrane region" description="Helical" evidence="1">
    <location>
        <begin position="171"/>
        <end position="193"/>
    </location>
</feature>
<dbReference type="VEuPathDB" id="FungiDB:BD410DRAFT_786315"/>
<dbReference type="Proteomes" id="UP000294933">
    <property type="component" value="Unassembled WGS sequence"/>
</dbReference>
<dbReference type="Pfam" id="PF20151">
    <property type="entry name" value="DUF6533"/>
    <property type="match status" value="1"/>
</dbReference>
<organism evidence="3 4">
    <name type="scientific">Rickenella mellea</name>
    <dbReference type="NCBI Taxonomy" id="50990"/>
    <lineage>
        <taxon>Eukaryota</taxon>
        <taxon>Fungi</taxon>
        <taxon>Dikarya</taxon>
        <taxon>Basidiomycota</taxon>
        <taxon>Agaricomycotina</taxon>
        <taxon>Agaricomycetes</taxon>
        <taxon>Hymenochaetales</taxon>
        <taxon>Rickenellaceae</taxon>
        <taxon>Rickenella</taxon>
    </lineage>
</organism>
<dbReference type="EMBL" id="ML170167">
    <property type="protein sequence ID" value="TDL24218.1"/>
    <property type="molecule type" value="Genomic_DNA"/>
</dbReference>
<feature type="transmembrane region" description="Helical" evidence="1">
    <location>
        <begin position="62"/>
        <end position="82"/>
    </location>
</feature>
<sequence length="341" mass="38096">MSALSPEQIQLLTSEYQSYYLIRYAYLSALTILVYDYLLTLNLEIKQVWKQKFTGASFLFMLNRYIFPLSILLEMIAASFPLSNSVRPPIHCGGVYRLADILTLIFTTVTALLIFTLRTWAIYMRSWIILIIVGLFALAKESMNIATLVSETSFVTLTPILPRCGGSRTDLYASASGYLSIAFDSVVFWLTFYKTIRSTLRMRKLGMTGTLTYWILRDGTIVFSPVLAGRLSVTILALVTFLPPAVEIFSGILANVAANVMINHLLLNLRQVTDLQHRGGLSEMTTTLPEVAFAANSFIGNLGAPVREISGEIARDVETLDGYEMESPIEVGRRTDRHLGM</sequence>
<feature type="transmembrane region" description="Helical" evidence="1">
    <location>
        <begin position="20"/>
        <end position="41"/>
    </location>
</feature>
<name>A0A4Y7QAF9_9AGAM</name>
<feature type="transmembrane region" description="Helical" evidence="1">
    <location>
        <begin position="122"/>
        <end position="139"/>
    </location>
</feature>
<proteinExistence type="predicted"/>